<evidence type="ECO:0000313" key="4">
    <source>
        <dbReference type="Proteomes" id="UP000440714"/>
    </source>
</evidence>
<dbReference type="GO" id="GO:0003852">
    <property type="term" value="F:2-isopropylmalate synthase activity"/>
    <property type="evidence" value="ECO:0007669"/>
    <property type="project" value="TreeGrafter"/>
</dbReference>
<keyword evidence="1" id="KW-0464">Manganese</keyword>
<evidence type="ECO:0000259" key="2">
    <source>
        <dbReference type="Pfam" id="PF00682"/>
    </source>
</evidence>
<name>A0A698FUU1_CAMLA</name>
<dbReference type="CDD" id="cd07944">
    <property type="entry name" value="DRE_TIM_HOA_like"/>
    <property type="match status" value="1"/>
</dbReference>
<dbReference type="Proteomes" id="UP000440714">
    <property type="component" value="Unassembled WGS sequence"/>
</dbReference>
<dbReference type="InterPro" id="IPR050073">
    <property type="entry name" value="2-IPM_HCS-like"/>
</dbReference>
<reference evidence="3 4" key="1">
    <citation type="submission" date="2019-09" db="EMBL/GenBank/DDBJ databases">
        <authorList>
            <consortium name="PulseNet: The National Subtyping Network for Foodborne Disease Surveillance"/>
            <person name="Tarr C.L."/>
            <person name="Trees E."/>
            <person name="Katz L.S."/>
            <person name="Carleton-Romer H.A."/>
            <person name="Stroika S."/>
            <person name="Kucerova Z."/>
            <person name="Roache K.F."/>
            <person name="Sabol A.L."/>
            <person name="Besser J."/>
            <person name="Gerner-Smidt P."/>
        </authorList>
    </citation>
    <scope>NUCLEOTIDE SEQUENCE [LARGE SCALE GENOMIC DNA]</scope>
    <source>
        <strain evidence="3 4">PNUSAC011760</strain>
    </source>
</reference>
<feature type="domain" description="Pyruvate carboxyltransferase" evidence="2">
    <location>
        <begin position="4"/>
        <end position="243"/>
    </location>
</feature>
<evidence type="ECO:0000256" key="1">
    <source>
        <dbReference type="ARBA" id="ARBA00023211"/>
    </source>
</evidence>
<dbReference type="EMBL" id="AAKYAN010000024">
    <property type="protein sequence ID" value="ECW8955364.1"/>
    <property type="molecule type" value="Genomic_DNA"/>
</dbReference>
<dbReference type="RefSeq" id="WP_214098084.1">
    <property type="nucleotide sequence ID" value="NZ_JAHCYQ010000028.1"/>
</dbReference>
<dbReference type="InterPro" id="IPR000891">
    <property type="entry name" value="PYR_CT"/>
</dbReference>
<dbReference type="GO" id="GO:0009098">
    <property type="term" value="P:L-leucine biosynthetic process"/>
    <property type="evidence" value="ECO:0007669"/>
    <property type="project" value="TreeGrafter"/>
</dbReference>
<proteinExistence type="predicted"/>
<organism evidence="3 4">
    <name type="scientific">Campylobacter lari</name>
    <dbReference type="NCBI Taxonomy" id="201"/>
    <lineage>
        <taxon>Bacteria</taxon>
        <taxon>Pseudomonadati</taxon>
        <taxon>Campylobacterota</taxon>
        <taxon>Epsilonproteobacteria</taxon>
        <taxon>Campylobacterales</taxon>
        <taxon>Campylobacteraceae</taxon>
        <taxon>Campylobacter</taxon>
    </lineage>
</organism>
<dbReference type="Pfam" id="PF00682">
    <property type="entry name" value="HMGL-like"/>
    <property type="match status" value="1"/>
</dbReference>
<accession>A0A698FUU1</accession>
<dbReference type="SUPFAM" id="SSF51569">
    <property type="entry name" value="Aldolase"/>
    <property type="match status" value="1"/>
</dbReference>
<dbReference type="PANTHER" id="PTHR10277">
    <property type="entry name" value="HOMOCITRATE SYNTHASE-RELATED"/>
    <property type="match status" value="1"/>
</dbReference>
<dbReference type="AlphaFoldDB" id="A0A698FUU1"/>
<dbReference type="InterPro" id="IPR013785">
    <property type="entry name" value="Aldolase_TIM"/>
</dbReference>
<gene>
    <name evidence="3" type="ORF">F5R70_08035</name>
</gene>
<dbReference type="Gene3D" id="3.20.20.70">
    <property type="entry name" value="Aldolase class I"/>
    <property type="match status" value="1"/>
</dbReference>
<evidence type="ECO:0000313" key="3">
    <source>
        <dbReference type="EMBL" id="ECW8955364.1"/>
    </source>
</evidence>
<sequence>MAEIKLLDCTLRDGGYINNWNFKDEDIKSILSLLSSANIDFIECGYLNKDININNKSIFNAIEKIKDFLPIDRKNSKILAMIDVTQFSVNDITDFSGKSIDGIRVVFYKHQIQEALEIAKKSVDSGYLTFLQPMVTIDYTLYEYEELIRKIAEIKPAGISIVDSFGYMTKDDNKRYFQIIDSIANKECIIGFHSHNNTGMSFACAQDLFEYKTDRILMVDSSLEGIGRCAGNLYTEAIAQYFNSVKGMKYDIVKILECIDLYIEPIKKTQKWGYNPYYFVTALYHCHPNFATYLLEINPDVNITDFIQFVKTIPVEMKTKCKKPYVEELYKKFYLTIKD</sequence>
<protein>
    <recommendedName>
        <fullName evidence="2">Pyruvate carboxyltransferase domain-containing protein</fullName>
    </recommendedName>
</protein>
<comment type="caution">
    <text evidence="3">The sequence shown here is derived from an EMBL/GenBank/DDBJ whole genome shotgun (WGS) entry which is preliminary data.</text>
</comment>
<dbReference type="PANTHER" id="PTHR10277:SF9">
    <property type="entry name" value="2-ISOPROPYLMALATE SYNTHASE 1, CHLOROPLASTIC-RELATED"/>
    <property type="match status" value="1"/>
</dbReference>